<keyword evidence="1" id="KW-0732">Signal</keyword>
<feature type="signal peptide" evidence="1">
    <location>
        <begin position="1"/>
        <end position="19"/>
    </location>
</feature>
<dbReference type="Proteomes" id="UP000319836">
    <property type="component" value="Unassembled WGS sequence"/>
</dbReference>
<evidence type="ECO:0000256" key="1">
    <source>
        <dbReference type="SAM" id="SignalP"/>
    </source>
</evidence>
<name>A0A538UB65_UNCEI</name>
<reference evidence="2 3" key="1">
    <citation type="journal article" date="2019" name="Nat. Microbiol.">
        <title>Mediterranean grassland soil C-N compound turnover is dependent on rainfall and depth, and is mediated by genomically divergent microorganisms.</title>
        <authorList>
            <person name="Diamond S."/>
            <person name="Andeer P.F."/>
            <person name="Li Z."/>
            <person name="Crits-Christoph A."/>
            <person name="Burstein D."/>
            <person name="Anantharaman K."/>
            <person name="Lane K.R."/>
            <person name="Thomas B.C."/>
            <person name="Pan C."/>
            <person name="Northen T.R."/>
            <person name="Banfield J.F."/>
        </authorList>
    </citation>
    <scope>NUCLEOTIDE SEQUENCE [LARGE SCALE GENOMIC DNA]</scope>
    <source>
        <strain evidence="2">WS_10</strain>
    </source>
</reference>
<evidence type="ECO:0000313" key="3">
    <source>
        <dbReference type="Proteomes" id="UP000319836"/>
    </source>
</evidence>
<dbReference type="SUPFAM" id="SSF53474">
    <property type="entry name" value="alpha/beta-Hydrolases"/>
    <property type="match status" value="1"/>
</dbReference>
<dbReference type="EMBL" id="VBPA01000022">
    <property type="protein sequence ID" value="TMQ73136.1"/>
    <property type="molecule type" value="Genomic_DNA"/>
</dbReference>
<accession>A0A538UB65</accession>
<evidence type="ECO:0000313" key="2">
    <source>
        <dbReference type="EMBL" id="TMQ73136.1"/>
    </source>
</evidence>
<comment type="caution">
    <text evidence="2">The sequence shown here is derived from an EMBL/GenBank/DDBJ whole genome shotgun (WGS) entry which is preliminary data.</text>
</comment>
<dbReference type="Gene3D" id="3.40.50.1820">
    <property type="entry name" value="alpha/beta hydrolase"/>
    <property type="match status" value="1"/>
</dbReference>
<dbReference type="InterPro" id="IPR029058">
    <property type="entry name" value="AB_hydrolase_fold"/>
</dbReference>
<protein>
    <submittedName>
        <fullName evidence="2">Peptidase S10</fullName>
    </submittedName>
</protein>
<dbReference type="AlphaFoldDB" id="A0A538UB65"/>
<feature type="non-terminal residue" evidence="2">
    <location>
        <position position="127"/>
    </location>
</feature>
<organism evidence="2 3">
    <name type="scientific">Eiseniibacteriota bacterium</name>
    <dbReference type="NCBI Taxonomy" id="2212470"/>
    <lineage>
        <taxon>Bacteria</taxon>
        <taxon>Candidatus Eiseniibacteriota</taxon>
    </lineage>
</organism>
<proteinExistence type="predicted"/>
<sequence>MRILLLLVALASSVGSALAADKPEGGKAPAKKDSTEAPVVTHHQIHAAGKVLKYTVTTGKLPLKNETGETEAEIFFMAYTLDGVGNPASRPLMFSFNGGPGSASVWLHLGALGPKRVKMRADGAMPS</sequence>
<gene>
    <name evidence="2" type="ORF">E6K80_00910</name>
</gene>
<feature type="chain" id="PRO_5021780845" evidence="1">
    <location>
        <begin position="20"/>
        <end position="127"/>
    </location>
</feature>